<name>A0A7L4ZK33_9FLAO</name>
<dbReference type="EMBL" id="CP019288">
    <property type="protein sequence ID" value="QHI36871.1"/>
    <property type="molecule type" value="Genomic_DNA"/>
</dbReference>
<keyword evidence="1" id="KW-1133">Transmembrane helix</keyword>
<reference evidence="2 3" key="1">
    <citation type="journal article" date="2013" name="Int. J. Syst. Evol. Microbiol.">
        <title>Kordia antarctica sp. nov., isolated from Antarctic seawater.</title>
        <authorList>
            <person name="Baek K."/>
            <person name="Choi A."/>
            <person name="Kang I."/>
            <person name="Lee K."/>
            <person name="Cho J.C."/>
        </authorList>
    </citation>
    <scope>NUCLEOTIDE SEQUENCE [LARGE SCALE GENOMIC DNA]</scope>
    <source>
        <strain evidence="2 3">IMCC3317</strain>
    </source>
</reference>
<dbReference type="OrthoDB" id="1179779at2"/>
<evidence type="ECO:0000256" key="1">
    <source>
        <dbReference type="SAM" id="Phobius"/>
    </source>
</evidence>
<organism evidence="2 3">
    <name type="scientific">Kordia antarctica</name>
    <dbReference type="NCBI Taxonomy" id="1218801"/>
    <lineage>
        <taxon>Bacteria</taxon>
        <taxon>Pseudomonadati</taxon>
        <taxon>Bacteroidota</taxon>
        <taxon>Flavobacteriia</taxon>
        <taxon>Flavobacteriales</taxon>
        <taxon>Flavobacteriaceae</taxon>
        <taxon>Kordia</taxon>
    </lineage>
</organism>
<dbReference type="AlphaFoldDB" id="A0A7L4ZK33"/>
<dbReference type="RefSeq" id="WP_160129543.1">
    <property type="nucleotide sequence ID" value="NZ_CP019288.1"/>
</dbReference>
<accession>A0A7L4ZK33</accession>
<proteinExistence type="predicted"/>
<evidence type="ECO:0000313" key="2">
    <source>
        <dbReference type="EMBL" id="QHI36871.1"/>
    </source>
</evidence>
<keyword evidence="1" id="KW-0812">Transmembrane</keyword>
<keyword evidence="3" id="KW-1185">Reference proteome</keyword>
<sequence>MKQGNENFEFVKDPNDETQRNYIFQDNDKTKIAFYIVASVLVVLIIAVAATAFF</sequence>
<keyword evidence="1" id="KW-0472">Membrane</keyword>
<dbReference type="KEGG" id="kan:IMCC3317_22410"/>
<feature type="transmembrane region" description="Helical" evidence="1">
    <location>
        <begin position="32"/>
        <end position="53"/>
    </location>
</feature>
<dbReference type="Proteomes" id="UP000464657">
    <property type="component" value="Chromosome"/>
</dbReference>
<gene>
    <name evidence="2" type="ORF">IMCC3317_22410</name>
</gene>
<evidence type="ECO:0000313" key="3">
    <source>
        <dbReference type="Proteomes" id="UP000464657"/>
    </source>
</evidence>
<protein>
    <submittedName>
        <fullName evidence="2">Uncharacterized protein</fullName>
    </submittedName>
</protein>